<dbReference type="SMART" id="SM01250">
    <property type="entry name" value="KAT11"/>
    <property type="match status" value="1"/>
</dbReference>
<dbReference type="PROSITE" id="PS01357">
    <property type="entry name" value="ZF_ZZ_1"/>
    <property type="match status" value="1"/>
</dbReference>
<dbReference type="SUPFAM" id="SSF69125">
    <property type="entry name" value="Nuclear receptor coactivator interlocking domain"/>
    <property type="match status" value="1"/>
</dbReference>
<evidence type="ECO:0000256" key="16">
    <source>
        <dbReference type="ARBA" id="ARBA00023108"/>
    </source>
</evidence>
<evidence type="ECO:0000256" key="22">
    <source>
        <dbReference type="PROSITE-ProRule" id="PRU00035"/>
    </source>
</evidence>
<accession>A0A669DDS9</accession>
<dbReference type="SUPFAM" id="SSF47370">
    <property type="entry name" value="Bromodomain"/>
    <property type="match status" value="1"/>
</dbReference>
<feature type="zinc finger region" description="TAZ-type" evidence="23">
    <location>
        <begin position="1598"/>
        <end position="1679"/>
    </location>
</feature>
<keyword evidence="14" id="KW-0007">Acetylation</keyword>
<evidence type="ECO:0000256" key="20">
    <source>
        <dbReference type="ARBA" id="ARBA00023315"/>
    </source>
</evidence>
<feature type="domain" description="CBP/p300-type HAT" evidence="30">
    <location>
        <begin position="1156"/>
        <end position="1533"/>
    </location>
</feature>
<dbReference type="Pfam" id="PF08214">
    <property type="entry name" value="HAT_KAT11"/>
    <property type="match status" value="1"/>
</dbReference>
<evidence type="ECO:0000256" key="21">
    <source>
        <dbReference type="ARBA" id="ARBA00047411"/>
    </source>
</evidence>
<evidence type="ECO:0000256" key="14">
    <source>
        <dbReference type="ARBA" id="ARBA00022990"/>
    </source>
</evidence>
<dbReference type="PROSITE" id="PS51727">
    <property type="entry name" value="CBP_P300_HAT"/>
    <property type="match status" value="1"/>
</dbReference>
<feature type="domain" description="ZZ-type" evidence="28">
    <location>
        <begin position="1535"/>
        <end position="1583"/>
    </location>
</feature>
<evidence type="ECO:0000313" key="31">
    <source>
        <dbReference type="Ensembl" id="ENSONIP00000056480.1"/>
    </source>
</evidence>
<feature type="compositionally biased region" description="Low complexity" evidence="25">
    <location>
        <begin position="2139"/>
        <end position="2165"/>
    </location>
</feature>
<dbReference type="GO" id="GO:0048511">
    <property type="term" value="P:rhythmic process"/>
    <property type="evidence" value="ECO:0007669"/>
    <property type="project" value="UniProtKB-KW"/>
</dbReference>
<feature type="compositionally biased region" description="Low complexity" evidence="25">
    <location>
        <begin position="2082"/>
        <end position="2116"/>
    </location>
</feature>
<dbReference type="FunFam" id="1.20.920.10:FF:000001">
    <property type="entry name" value="Histone acetyltransferase p300"/>
    <property type="match status" value="1"/>
</dbReference>
<feature type="compositionally biased region" description="Low complexity" evidence="25">
    <location>
        <begin position="766"/>
        <end position="782"/>
    </location>
</feature>
<evidence type="ECO:0000256" key="7">
    <source>
        <dbReference type="ARBA" id="ARBA00022553"/>
    </source>
</evidence>
<feature type="compositionally biased region" description="Gly residues" evidence="25">
    <location>
        <begin position="1889"/>
        <end position="1909"/>
    </location>
</feature>
<keyword evidence="5" id="KW-0963">Cytoplasm</keyword>
<reference evidence="31" key="3">
    <citation type="submission" date="2025-09" db="UniProtKB">
        <authorList>
            <consortium name="Ensembl"/>
        </authorList>
    </citation>
    <scope>IDENTIFICATION</scope>
</reference>
<dbReference type="GO" id="GO:0005667">
    <property type="term" value="C:transcription regulator complex"/>
    <property type="evidence" value="ECO:0007669"/>
    <property type="project" value="TreeGrafter"/>
</dbReference>
<evidence type="ECO:0000313" key="32">
    <source>
        <dbReference type="Proteomes" id="UP000005207"/>
    </source>
</evidence>
<feature type="region of interest" description="Disordered" evidence="25">
    <location>
        <begin position="1389"/>
        <end position="1448"/>
    </location>
</feature>
<keyword evidence="18" id="KW-0804">Transcription</keyword>
<keyword evidence="12 23" id="KW-0862">Zinc</keyword>
<dbReference type="InterPro" id="IPR036529">
    <property type="entry name" value="KIX_dom_sf"/>
</dbReference>
<feature type="compositionally biased region" description="Low complexity" evidence="25">
    <location>
        <begin position="229"/>
        <end position="244"/>
    </location>
</feature>
<feature type="compositionally biased region" description="Pro residues" evidence="25">
    <location>
        <begin position="753"/>
        <end position="765"/>
    </location>
</feature>
<evidence type="ECO:0000256" key="3">
    <source>
        <dbReference type="ARBA" id="ARBA00013184"/>
    </source>
</evidence>
<dbReference type="PROSITE" id="PS00633">
    <property type="entry name" value="BROMODOMAIN_1"/>
    <property type="match status" value="1"/>
</dbReference>
<keyword evidence="7" id="KW-0597">Phosphoprotein</keyword>
<evidence type="ECO:0000256" key="15">
    <source>
        <dbReference type="ARBA" id="ARBA00023015"/>
    </source>
</evidence>
<feature type="compositionally biased region" description="Polar residues" evidence="25">
    <location>
        <begin position="2198"/>
        <end position="2207"/>
    </location>
</feature>
<evidence type="ECO:0000256" key="5">
    <source>
        <dbReference type="ARBA" id="ARBA00022490"/>
    </source>
</evidence>
<dbReference type="Pfam" id="PF06001">
    <property type="entry name" value="RING_CBP-p300"/>
    <property type="match status" value="1"/>
</dbReference>
<feature type="compositionally biased region" description="Polar residues" evidence="25">
    <location>
        <begin position="783"/>
        <end position="828"/>
    </location>
</feature>
<dbReference type="FunFam" id="3.30.40.10:FF:000034">
    <property type="entry name" value="Histone acetyltransferase p300"/>
    <property type="match status" value="1"/>
</dbReference>
<keyword evidence="19" id="KW-0539">Nucleus</keyword>
<feature type="compositionally biased region" description="Polar residues" evidence="25">
    <location>
        <begin position="2305"/>
        <end position="2322"/>
    </location>
</feature>
<keyword evidence="4" id="KW-0488">Methylation</keyword>
<evidence type="ECO:0000256" key="10">
    <source>
        <dbReference type="ARBA" id="ARBA00022737"/>
    </source>
</evidence>
<dbReference type="InterPro" id="IPR036427">
    <property type="entry name" value="Bromodomain-like_sf"/>
</dbReference>
<dbReference type="CDD" id="cd15802">
    <property type="entry name" value="RING_CBP-p300"/>
    <property type="match status" value="1"/>
</dbReference>
<dbReference type="Gene3D" id="1.20.1020.10">
    <property type="entry name" value="TAZ domain"/>
    <property type="match status" value="2"/>
</dbReference>
<evidence type="ECO:0000256" key="1">
    <source>
        <dbReference type="ARBA" id="ARBA00004123"/>
    </source>
</evidence>
<dbReference type="GO" id="GO:0008270">
    <property type="term" value="F:zinc ion binding"/>
    <property type="evidence" value="ECO:0007669"/>
    <property type="project" value="UniProtKB-KW"/>
</dbReference>
<keyword evidence="15" id="KW-0805">Transcription regulation</keyword>
<dbReference type="GO" id="GO:0003713">
    <property type="term" value="F:transcription coactivator activity"/>
    <property type="evidence" value="ECO:0007669"/>
    <property type="project" value="InterPro"/>
</dbReference>
<feature type="compositionally biased region" description="Pro residues" evidence="25">
    <location>
        <begin position="2211"/>
        <end position="2234"/>
    </location>
</feature>
<dbReference type="SMART" id="SM00297">
    <property type="entry name" value="BROMO"/>
    <property type="match status" value="1"/>
</dbReference>
<dbReference type="SMART" id="SM00551">
    <property type="entry name" value="ZnF_TAZ"/>
    <property type="match status" value="2"/>
</dbReference>
<proteinExistence type="predicted"/>
<feature type="compositionally biased region" description="Basic residues" evidence="25">
    <location>
        <begin position="1418"/>
        <end position="1428"/>
    </location>
</feature>
<feature type="compositionally biased region" description="Gly residues" evidence="25">
    <location>
        <begin position="2117"/>
        <end position="2131"/>
    </location>
</feature>
<feature type="compositionally biased region" description="Low complexity" evidence="25">
    <location>
        <begin position="702"/>
        <end position="714"/>
    </location>
</feature>
<dbReference type="GeneTree" id="ENSGT00940000155497"/>
<keyword evidence="16" id="KW-0090">Biological rhythms</keyword>
<dbReference type="GO" id="GO:0005737">
    <property type="term" value="C:cytoplasm"/>
    <property type="evidence" value="ECO:0007669"/>
    <property type="project" value="UniProtKB-SubCell"/>
</dbReference>
<evidence type="ECO:0000256" key="9">
    <source>
        <dbReference type="ARBA" id="ARBA00022723"/>
    </source>
</evidence>
<reference evidence="31" key="2">
    <citation type="submission" date="2025-08" db="UniProtKB">
        <authorList>
            <consortium name="Ensembl"/>
        </authorList>
    </citation>
    <scope>IDENTIFICATION</scope>
</reference>
<evidence type="ECO:0000256" key="2">
    <source>
        <dbReference type="ARBA" id="ARBA00004496"/>
    </source>
</evidence>
<feature type="compositionally biased region" description="Low complexity" evidence="25">
    <location>
        <begin position="647"/>
        <end position="656"/>
    </location>
</feature>
<evidence type="ECO:0000256" key="23">
    <source>
        <dbReference type="PROSITE-ProRule" id="PRU00203"/>
    </source>
</evidence>
<evidence type="ECO:0000256" key="17">
    <source>
        <dbReference type="ARBA" id="ARBA00023117"/>
    </source>
</evidence>
<feature type="region of interest" description="Disordered" evidence="25">
    <location>
        <begin position="580"/>
        <end position="612"/>
    </location>
</feature>
<dbReference type="PROSITE" id="PS50014">
    <property type="entry name" value="BROMODOMAIN_2"/>
    <property type="match status" value="1"/>
</dbReference>
<evidence type="ECO:0000256" key="25">
    <source>
        <dbReference type="SAM" id="MobiDB-lite"/>
    </source>
</evidence>
<feature type="region of interest" description="Disordered" evidence="25">
    <location>
        <begin position="394"/>
        <end position="422"/>
    </location>
</feature>
<feature type="compositionally biased region" description="Low complexity" evidence="25">
    <location>
        <begin position="2016"/>
        <end position="2057"/>
    </location>
</feature>
<feature type="compositionally biased region" description="Low complexity" evidence="25">
    <location>
        <begin position="2177"/>
        <end position="2193"/>
    </location>
</feature>
<dbReference type="InterPro" id="IPR031162">
    <property type="entry name" value="CBP_P300_HAT"/>
</dbReference>
<feature type="region of interest" description="Disordered" evidence="25">
    <location>
        <begin position="2014"/>
        <end position="2322"/>
    </location>
</feature>
<feature type="region of interest" description="Disordered" evidence="25">
    <location>
        <begin position="1885"/>
        <end position="1909"/>
    </location>
</feature>
<gene>
    <name evidence="31" type="primary">EP300</name>
    <name evidence="31" type="synonym">ep300b</name>
</gene>
<dbReference type="InterPro" id="IPR037073">
    <property type="entry name" value="Nuc_rcpt_coact_CREBbp_sf"/>
</dbReference>
<evidence type="ECO:0000256" key="19">
    <source>
        <dbReference type="ARBA" id="ARBA00023242"/>
    </source>
</evidence>
<dbReference type="PRINTS" id="PR00503">
    <property type="entry name" value="BROMODOMAIN"/>
</dbReference>
<reference evidence="32" key="1">
    <citation type="submission" date="2012-01" db="EMBL/GenBank/DDBJ databases">
        <title>The Genome Sequence of Oreochromis niloticus (Nile Tilapia).</title>
        <authorList>
            <consortium name="Broad Institute Genome Assembly Team"/>
            <consortium name="Broad Institute Sequencing Platform"/>
            <person name="Di Palma F."/>
            <person name="Johnson J."/>
            <person name="Lander E.S."/>
            <person name="Lindblad-Toh K."/>
        </authorList>
    </citation>
    <scope>NUCLEOTIDE SEQUENCE [LARGE SCALE GENOMIC DNA]</scope>
</reference>
<feature type="domain" description="KIX" evidence="29">
    <location>
        <begin position="490"/>
        <end position="569"/>
    </location>
</feature>
<dbReference type="Pfam" id="PF00569">
    <property type="entry name" value="ZZ"/>
    <property type="match status" value="1"/>
</dbReference>
<feature type="region of interest" description="Disordered" evidence="25">
    <location>
        <begin position="1703"/>
        <end position="1780"/>
    </location>
</feature>
<dbReference type="FunFam" id="1.20.1020.10:FF:000002">
    <property type="entry name" value="E1A binding protein p300"/>
    <property type="match status" value="1"/>
</dbReference>
<feature type="compositionally biased region" description="Polar residues" evidence="25">
    <location>
        <begin position="724"/>
        <end position="738"/>
    </location>
</feature>
<evidence type="ECO:0000256" key="8">
    <source>
        <dbReference type="ARBA" id="ARBA00022679"/>
    </source>
</evidence>
<dbReference type="SUPFAM" id="SSF47040">
    <property type="entry name" value="Kix domain of CBP (creb binding protein)"/>
    <property type="match status" value="1"/>
</dbReference>
<dbReference type="Gene3D" id="3.30.40.10">
    <property type="entry name" value="Zinc/RING finger domain, C3HC4 (zinc finger)"/>
    <property type="match status" value="1"/>
</dbReference>
<dbReference type="Pfam" id="PF02172">
    <property type="entry name" value="KIX"/>
    <property type="match status" value="1"/>
</dbReference>
<feature type="compositionally biased region" description="Pro residues" evidence="25">
    <location>
        <begin position="1744"/>
        <end position="1758"/>
    </location>
</feature>
<feature type="compositionally biased region" description="Basic and acidic residues" evidence="25">
    <location>
        <begin position="1389"/>
        <end position="1401"/>
    </location>
</feature>
<dbReference type="FunFam" id="1.20.1020.10:FF:000001">
    <property type="entry name" value="E1A binding protein p300"/>
    <property type="match status" value="1"/>
</dbReference>
<organism evidence="31 32">
    <name type="scientific">Oreochromis niloticus</name>
    <name type="common">Nile tilapia</name>
    <name type="synonym">Tilapia nilotica</name>
    <dbReference type="NCBI Taxonomy" id="8128"/>
    <lineage>
        <taxon>Eukaryota</taxon>
        <taxon>Metazoa</taxon>
        <taxon>Chordata</taxon>
        <taxon>Craniata</taxon>
        <taxon>Vertebrata</taxon>
        <taxon>Euteleostomi</taxon>
        <taxon>Actinopterygii</taxon>
        <taxon>Neopterygii</taxon>
        <taxon>Teleostei</taxon>
        <taxon>Neoteleostei</taxon>
        <taxon>Acanthomorphata</taxon>
        <taxon>Ovalentaria</taxon>
        <taxon>Cichlomorphae</taxon>
        <taxon>Cichliformes</taxon>
        <taxon>Cichlidae</taxon>
        <taxon>African cichlids</taxon>
        <taxon>Pseudocrenilabrinae</taxon>
        <taxon>Oreochromini</taxon>
        <taxon>Oreochromis</taxon>
    </lineage>
</organism>
<comment type="subcellular location">
    <subcellularLocation>
        <location evidence="2">Cytoplasm</location>
    </subcellularLocation>
    <subcellularLocation>
        <location evidence="1">Nucleus</location>
    </subcellularLocation>
</comment>
<dbReference type="InterPro" id="IPR043145">
    <property type="entry name" value="Znf_ZZ_sf"/>
</dbReference>
<feature type="compositionally biased region" description="Polar residues" evidence="25">
    <location>
        <begin position="395"/>
        <end position="422"/>
    </location>
</feature>
<dbReference type="GO" id="GO:0000123">
    <property type="term" value="C:histone acetyltransferase complex"/>
    <property type="evidence" value="ECO:0007669"/>
    <property type="project" value="InterPro"/>
</dbReference>
<dbReference type="InterPro" id="IPR013178">
    <property type="entry name" value="Histone_AcTrfase_Rtt109/CBP"/>
</dbReference>
<evidence type="ECO:0000256" key="6">
    <source>
        <dbReference type="ARBA" id="ARBA00022499"/>
    </source>
</evidence>
<dbReference type="CDD" id="cd05495">
    <property type="entry name" value="Bromo_cbp_like"/>
    <property type="match status" value="1"/>
</dbReference>
<dbReference type="Ensembl" id="ENSONIT00000061513.1">
    <property type="protein sequence ID" value="ENSONIP00000056480.1"/>
    <property type="gene ID" value="ENSONIG00000008451.2"/>
</dbReference>
<evidence type="ECO:0000256" key="12">
    <source>
        <dbReference type="ARBA" id="ARBA00022833"/>
    </source>
</evidence>
<feature type="compositionally biased region" description="Low complexity" evidence="25">
    <location>
        <begin position="1721"/>
        <end position="1743"/>
    </location>
</feature>
<name>A0A669DDS9_ORENI</name>
<keyword evidence="20" id="KW-0012">Acyltransferase</keyword>
<dbReference type="InterPro" id="IPR010303">
    <property type="entry name" value="RING_CBP-p300"/>
</dbReference>
<dbReference type="InterPro" id="IPR001487">
    <property type="entry name" value="Bromodomain"/>
</dbReference>
<dbReference type="Gene3D" id="1.20.920.10">
    <property type="entry name" value="Bromodomain-like"/>
    <property type="match status" value="1"/>
</dbReference>
<dbReference type="InterPro" id="IPR000433">
    <property type="entry name" value="Znf_ZZ"/>
</dbReference>
<dbReference type="PANTHER" id="PTHR13808">
    <property type="entry name" value="CBP/P300-RELATED"/>
    <property type="match status" value="1"/>
</dbReference>
<evidence type="ECO:0000256" key="4">
    <source>
        <dbReference type="ARBA" id="ARBA00022481"/>
    </source>
</evidence>
<dbReference type="InterPro" id="IPR035898">
    <property type="entry name" value="TAZ_dom_sf"/>
</dbReference>
<feature type="compositionally biased region" description="Gly residues" evidence="25">
    <location>
        <begin position="139"/>
        <end position="151"/>
    </location>
</feature>
<keyword evidence="9 23" id="KW-0479">Metal-binding</keyword>
<feature type="region of interest" description="Disordered" evidence="25">
    <location>
        <begin position="118"/>
        <end position="163"/>
    </location>
</feature>
<evidence type="ECO:0000256" key="18">
    <source>
        <dbReference type="ARBA" id="ARBA00023163"/>
    </source>
</evidence>
<dbReference type="PROSITE" id="PS50134">
    <property type="entry name" value="ZF_TAZ"/>
    <property type="match status" value="2"/>
</dbReference>
<dbReference type="PROSITE" id="PS50952">
    <property type="entry name" value="KIX"/>
    <property type="match status" value="1"/>
</dbReference>
<keyword evidence="17 22" id="KW-0103">Bromodomain</keyword>
<keyword evidence="13" id="KW-0832">Ubl conjugation</keyword>
<keyword evidence="10" id="KW-0677">Repeat</keyword>
<feature type="domain" description="TAZ-type" evidence="27">
    <location>
        <begin position="1598"/>
        <end position="1679"/>
    </location>
</feature>
<dbReference type="SUPFAM" id="SSF57933">
    <property type="entry name" value="TAZ domain"/>
    <property type="match status" value="2"/>
</dbReference>
<comment type="catalytic activity">
    <reaction evidence="21">
        <text>(S)-lactoyl-CoA + L-lysyl-[protein] = N(6)-[(S)-lactoyl]-L-lysyl-[protein] + CoA + H(+)</text>
        <dbReference type="Rhea" id="RHEA:61996"/>
        <dbReference type="Rhea" id="RHEA-COMP:9752"/>
        <dbReference type="Rhea" id="RHEA-COMP:19466"/>
        <dbReference type="ChEBI" id="CHEBI:15378"/>
        <dbReference type="ChEBI" id="CHEBI:29969"/>
        <dbReference type="ChEBI" id="CHEBI:57287"/>
        <dbReference type="ChEBI" id="CHEBI:231527"/>
        <dbReference type="ChEBI" id="CHEBI:231528"/>
    </reaction>
    <physiologicalReaction direction="left-to-right" evidence="21">
        <dbReference type="Rhea" id="RHEA:61997"/>
    </physiologicalReaction>
</comment>
<evidence type="ECO:0000259" key="29">
    <source>
        <dbReference type="PROSITE" id="PS50952"/>
    </source>
</evidence>
<feature type="domain" description="TAZ-type" evidence="27">
    <location>
        <begin position="300"/>
        <end position="386"/>
    </location>
</feature>
<dbReference type="GO" id="GO:0004402">
    <property type="term" value="F:histone acetyltransferase activity"/>
    <property type="evidence" value="ECO:0007669"/>
    <property type="project" value="InterPro"/>
</dbReference>
<dbReference type="GO" id="GO:0140297">
    <property type="term" value="F:DNA-binding transcription factor binding"/>
    <property type="evidence" value="ECO:0007669"/>
    <property type="project" value="UniProtKB-ARBA"/>
</dbReference>
<evidence type="ECO:0000256" key="11">
    <source>
        <dbReference type="ARBA" id="ARBA00022771"/>
    </source>
</evidence>
<feature type="region of interest" description="Disordered" evidence="25">
    <location>
        <begin position="691"/>
        <end position="828"/>
    </location>
</feature>
<dbReference type="Gene3D" id="2.10.110.40">
    <property type="match status" value="1"/>
</dbReference>
<dbReference type="InterPro" id="IPR014744">
    <property type="entry name" value="Nuc_rcpt_coact_CREBbp"/>
</dbReference>
<keyword evidence="8" id="KW-0808">Transferase</keyword>
<dbReference type="InterPro" id="IPR013083">
    <property type="entry name" value="Znf_RING/FYVE/PHD"/>
</dbReference>
<evidence type="ECO:0000259" key="30">
    <source>
        <dbReference type="PROSITE" id="PS51727"/>
    </source>
</evidence>
<dbReference type="PROSITE" id="PS50135">
    <property type="entry name" value="ZF_ZZ_2"/>
    <property type="match status" value="1"/>
</dbReference>
<dbReference type="CDD" id="cd02337">
    <property type="entry name" value="ZZ_CBP"/>
    <property type="match status" value="1"/>
</dbReference>
<feature type="zinc finger region" description="TAZ-type" evidence="23">
    <location>
        <begin position="300"/>
        <end position="386"/>
    </location>
</feature>
<dbReference type="FunFam" id="1.10.246.20:FF:000001">
    <property type="entry name" value="E1A binding protein p300"/>
    <property type="match status" value="1"/>
</dbReference>
<dbReference type="Gene3D" id="3.30.60.90">
    <property type="match status" value="1"/>
</dbReference>
<dbReference type="Pfam" id="PF23570">
    <property type="entry name" value="PHD_P300"/>
    <property type="match status" value="1"/>
</dbReference>
<dbReference type="Pfam" id="PF02135">
    <property type="entry name" value="zf-TAZ"/>
    <property type="match status" value="2"/>
</dbReference>
<evidence type="ECO:0000259" key="27">
    <source>
        <dbReference type="PROSITE" id="PS50134"/>
    </source>
</evidence>
<feature type="compositionally biased region" description="Low complexity" evidence="25">
    <location>
        <begin position="1767"/>
        <end position="1780"/>
    </location>
</feature>
<feature type="domain" description="Bromo" evidence="26">
    <location>
        <begin position="926"/>
        <end position="998"/>
    </location>
</feature>
<dbReference type="FunFam" id="2.10.110.40:FF:000001">
    <property type="entry name" value="E1A binding protein p300"/>
    <property type="match status" value="1"/>
</dbReference>
<feature type="compositionally biased region" description="Polar residues" evidence="25">
    <location>
        <begin position="2277"/>
        <end position="2294"/>
    </location>
</feature>
<dbReference type="InterPro" id="IPR018359">
    <property type="entry name" value="Bromodomain_CS"/>
</dbReference>
<evidence type="ECO:0000256" key="24">
    <source>
        <dbReference type="PROSITE-ProRule" id="PRU00228"/>
    </source>
</evidence>
<dbReference type="GO" id="GO:0045944">
    <property type="term" value="P:positive regulation of transcription by RNA polymerase II"/>
    <property type="evidence" value="ECO:0007669"/>
    <property type="project" value="TreeGrafter"/>
</dbReference>
<protein>
    <recommendedName>
        <fullName evidence="3">histone acetyltransferase</fullName>
        <ecNumber evidence="3">2.3.1.48</ecNumber>
    </recommendedName>
</protein>
<dbReference type="SMART" id="SM00291">
    <property type="entry name" value="ZnF_ZZ"/>
    <property type="match status" value="1"/>
</dbReference>
<dbReference type="Pfam" id="PF09030">
    <property type="entry name" value="Creb_binding"/>
    <property type="match status" value="1"/>
</dbReference>
<keyword evidence="32" id="KW-1185">Reference proteome</keyword>
<dbReference type="Gene3D" id="1.10.246.20">
    <property type="entry name" value="Coactivator CBP, KIX domain"/>
    <property type="match status" value="1"/>
</dbReference>
<feature type="compositionally biased region" description="Low complexity" evidence="25">
    <location>
        <begin position="2264"/>
        <end position="2276"/>
    </location>
</feature>
<dbReference type="SUPFAM" id="SSF57850">
    <property type="entry name" value="RING/U-box"/>
    <property type="match status" value="1"/>
</dbReference>
<dbReference type="Proteomes" id="UP000005207">
    <property type="component" value="Linkage group LG4"/>
</dbReference>
<feature type="region of interest" description="Disordered" evidence="25">
    <location>
        <begin position="634"/>
        <end position="661"/>
    </location>
</feature>
<dbReference type="InterPro" id="IPR009110">
    <property type="entry name" value="Nuc_rcpt_coact"/>
</dbReference>
<dbReference type="Pfam" id="PF00439">
    <property type="entry name" value="Bromodomain"/>
    <property type="match status" value="1"/>
</dbReference>
<dbReference type="GO" id="GO:0031490">
    <property type="term" value="F:chromatin DNA binding"/>
    <property type="evidence" value="ECO:0007669"/>
    <property type="project" value="TreeGrafter"/>
</dbReference>
<dbReference type="Gene3D" id="1.10.1630.10">
    <property type="entry name" value="Nuclear receptor coactivator, CREB-bp-like, interlocking domain"/>
    <property type="match status" value="1"/>
</dbReference>
<evidence type="ECO:0000256" key="13">
    <source>
        <dbReference type="ARBA" id="ARBA00022843"/>
    </source>
</evidence>
<dbReference type="InterPro" id="IPR000197">
    <property type="entry name" value="Znf_TAZ"/>
</dbReference>
<sequence length="2322" mass="252404">MSLQFLLLNHRTAVQIHTPSKVLHCLPLRLLALSPLHVWHPTKPQTGAPGRGPDFGSLFELEHDLPDELINSSELGLTNGGDASQLHSSLGGVGVGGGGGGQDAAAKHQQLSELLRAGAAPQQGGPTSNSTPSGASMGMMGGVGVAPGGPQGMPPQSQPQQAGLMQQVGMVGAHNRAAAMVGAQKGNGGQQPQQGLMGGQVVNGSPRMGYPGSAGMGNNSNLLPDGLQHQQQGGQQMGAGSQAGMRPQQPGALNKVGRLKQQPGPVGGVSVSGAAAAVGGVQVGLNAVGAGPGATPPTADPEKRKLIQQQLVLLLHAHKCQRREQANGEVRQCNLPHCRTMKNVLNHMTHCQLGKSCQVAHCASSRQIISHWKNCTRHDCPVCLPLKNAGDKRNQQLNSLGSGVPGGQSNAPNLNPPNQIDPSSIERAYAALGLTYQGNQMPQQSSQTSVPNQGLQGQPGIRTVNSMGGNSMGVNGGVGVQTSNQHSSLLPDVSWHEDITQDLRNHLVHKLVQAIFPTPDPAALKDRRMDNLVAYARKVEGDMYESANSRAEYYHLLAEKIYKIQKELEEKRRTRLQKQGIMPGQPGIPSAGLPQGPPGMGQPAMPPGQPPSELHETVHDLLFYFQMGMGTTRMSQPNATPLQNQYLPPGQFPGSSPGLGPGAGAVGMNQIALKSDITLVTKHYPVSYSLHQNQMSTPPSHPASSPAPQSAPSSNTFPHCPPMRTNSPSPARSLTPQPHQTPPRLPGCQTPQPQTPSTPQLPHPQHPQQQQQQASQQQPQPSVHTMNSEKANHLPQQTLGDTASSGPQTNQTSSVLNQNAHVPSQQPQTPVSRLEAFFILSALTPPSFPKTKFCEPLVLNCVVRLVPYLTLIFLYSQEIWGKNHHVYGGGVTDRSLIHSLTDSPFPVFKPEELRQALMPTLESLYRQDPESLPFRQPVDPQLLGIPDYFDIVKNPMDLSTIKRKLDTGQYQEPWQYIEDIWLMFNNAWLYNRKTSRVYKYCSKLAEVFESEIDPVMQGLGYCCGRKFEFSPQTLCCYGKQLCTIQRDAAYFSYQNSSPKYGLLADRYHFCEKCFNEIQGESVSLGDDPSQPQASINKDQFQRKKNDTLDPELLVECIDCGRKMHQICVLHNETIWPSGFVCDSCLKKANKTRKENKYAAKRLPQTKLGNFLETRVNDYIKRQNHPESGEVTIRVVHVSDKVVEVKPGMKSRFVDNGEMADSFPYRMKALFAFEDVDGADVCFFGMHVQEYGSDCPPPNQRRVYISYLDSVHFFKPRHLRTAVYHEILLGYLEYVKRLGFTTGHIWACPPSEGDDYIFHCHPPDQKIPKPKRLQEWYKKMLDKAVSERVVHDYKDIFKQATEDRLTSAKELPYFEGDFWPNVLEESIKELEQEEEERKREENSTSNESTDATKGDSKNAKKKNNKKTSKNKSSLSRANKKKPGMPNVSNDLSQKLYATMEKHKEVFFVIRLIAGPTANSLPPITDPDPLMACDLMDGRDAFLTLARDKHLEFSSLRRSKWSSMCMLVELHNQSQDRFVYTCNECKHHVETRFHCTVCEDYDLCITCYNTKGHEHKMEKLGLGLDDDSSNQAAAATQSPGDSRRLSIQRCIQSLVHACQCRNANCSLPSCQKMKRVVQHTKGCKRKTNGGCPICKQLIALCCYHAKHCQENKCPVPFCLNIKHKLRQQQLQHRLQQAQMLRRRMATMQRVTQPAGGPPGGSAVGLPSPGNNVTTAPSTPTSGGTQPPTPQTPTQSMPPVPQQGMGPGPGVQQQPGGMPPQQAMMNQMGHTGMMAAQQQHQQAQGHAALMNMVQQQQGTGGGVTGGGVPGATGVPGVSAAGGNFPQAALQELLRMLRSPSSPPQQQQVLNILRSNPQLMAAFIKQRASKYKGGQGGPGGPGGVPGGPGPTGGPVGNVIGGGASQMNLNAAGVSQSGIHMGGQGGANVNIATMAQLQQVQQLQQQQQQRPMLSGLQQQQVAALQQQQQQGVGRGIQGQGPQMGNLSNPQLRELFMRRHLQQQQQQQQQQMGINHGQFQQPQPPQGQGFMGQPGMQPPTVGQGPPGGLPLGPQQPGGPPGQQGQGYPGSVAQQQATAALQQRLQQQHHLQMQQQQQHTMAGLPGGDAGPGGEGVGGPQQPPQVPQSAQSGPQPSQALQVLHQRLLQQRHLGPGGSPAQHSNPMSPQQPQQIAQSPHPHLQGQPLPTSLANQVRSPQPSPRPQSQPPHSSPSPRMQPQPSPHHISPQLQTGSPHSSHLNQHHPGMVVPSQQQQQPTTQQQQQNTMEQFGSDQSAMLSQLSGMAGLHGPGGNSQDPLSQNMNHNPLNIM</sequence>
<dbReference type="InterPro" id="IPR003101">
    <property type="entry name" value="KIX_dom"/>
</dbReference>
<keyword evidence="6" id="KW-1017">Isopeptide bond</keyword>
<dbReference type="InterPro" id="IPR056484">
    <property type="entry name" value="PHD_P300"/>
</dbReference>
<feature type="compositionally biased region" description="Polar residues" evidence="25">
    <location>
        <begin position="634"/>
        <end position="646"/>
    </location>
</feature>
<evidence type="ECO:0000259" key="26">
    <source>
        <dbReference type="PROSITE" id="PS50014"/>
    </source>
</evidence>
<dbReference type="FunFam" id="3.30.60.90:FF:000003">
    <property type="entry name" value="E1A binding protein p300"/>
    <property type="match status" value="1"/>
</dbReference>
<dbReference type="EC" id="2.3.1.48" evidence="3"/>
<dbReference type="GO" id="GO:0005654">
    <property type="term" value="C:nucleoplasm"/>
    <property type="evidence" value="ECO:0007669"/>
    <property type="project" value="UniProtKB-ARBA"/>
</dbReference>
<dbReference type="PANTHER" id="PTHR13808:SF29">
    <property type="entry name" value="HISTONE ACETYLTRANSFERASE P300"/>
    <property type="match status" value="1"/>
</dbReference>
<feature type="region of interest" description="Disordered" evidence="25">
    <location>
        <begin position="229"/>
        <end position="248"/>
    </location>
</feature>
<dbReference type="InterPro" id="IPR038547">
    <property type="entry name" value="RING_CBP-p300_sf"/>
</dbReference>
<keyword evidence="11 24" id="KW-0863">Zinc-finger</keyword>
<evidence type="ECO:0000259" key="28">
    <source>
        <dbReference type="PROSITE" id="PS50135"/>
    </source>
</evidence>
<dbReference type="CDD" id="cd20910">
    <property type="entry name" value="NCBD_CREBBP-p300_like"/>
    <property type="match status" value="1"/>
</dbReference>